<evidence type="ECO:0000313" key="3">
    <source>
        <dbReference type="Proteomes" id="UP000053328"/>
    </source>
</evidence>
<dbReference type="Gene3D" id="3.30.710.10">
    <property type="entry name" value="Potassium Channel Kv1.1, Chain A"/>
    <property type="match status" value="1"/>
</dbReference>
<feature type="domain" description="BTB" evidence="1">
    <location>
        <begin position="19"/>
        <end position="88"/>
    </location>
</feature>
<dbReference type="GeneID" id="27335238"/>
<evidence type="ECO:0000313" key="2">
    <source>
        <dbReference type="EMBL" id="KIW12968.1"/>
    </source>
</evidence>
<reference evidence="2 3" key="1">
    <citation type="submission" date="2015-01" db="EMBL/GenBank/DDBJ databases">
        <title>The Genome Sequence of Exophiala spinifera CBS89968.</title>
        <authorList>
            <consortium name="The Broad Institute Genomics Platform"/>
            <person name="Cuomo C."/>
            <person name="de Hoog S."/>
            <person name="Gorbushina A."/>
            <person name="Stielow B."/>
            <person name="Teixiera M."/>
            <person name="Abouelleil A."/>
            <person name="Chapman S.B."/>
            <person name="Priest M."/>
            <person name="Young S.K."/>
            <person name="Wortman J."/>
            <person name="Nusbaum C."/>
            <person name="Birren B."/>
        </authorList>
    </citation>
    <scope>NUCLEOTIDE SEQUENCE [LARGE SCALE GENOMIC DNA]</scope>
    <source>
        <strain evidence="2 3">CBS 89968</strain>
    </source>
</reference>
<dbReference type="Proteomes" id="UP000053328">
    <property type="component" value="Unassembled WGS sequence"/>
</dbReference>
<dbReference type="Pfam" id="PF00651">
    <property type="entry name" value="BTB"/>
    <property type="match status" value="1"/>
</dbReference>
<dbReference type="InterPro" id="IPR011333">
    <property type="entry name" value="SKP1/BTB/POZ_sf"/>
</dbReference>
<dbReference type="AlphaFoldDB" id="A0A0D2B257"/>
<protein>
    <recommendedName>
        <fullName evidence="1">BTB domain-containing protein</fullName>
    </recommendedName>
</protein>
<dbReference type="RefSeq" id="XP_016233184.1">
    <property type="nucleotide sequence ID" value="XM_016382481.1"/>
</dbReference>
<proteinExistence type="predicted"/>
<dbReference type="InterPro" id="IPR000210">
    <property type="entry name" value="BTB/POZ_dom"/>
</dbReference>
<dbReference type="CDD" id="cd18186">
    <property type="entry name" value="BTB_POZ_ZBTB_KLHL-like"/>
    <property type="match status" value="1"/>
</dbReference>
<gene>
    <name evidence="2" type="ORF">PV08_08155</name>
</gene>
<dbReference type="HOGENOM" id="CLU_1077823_0_0_1"/>
<accession>A0A0D2B257</accession>
<dbReference type="EMBL" id="KN847497">
    <property type="protein sequence ID" value="KIW12968.1"/>
    <property type="molecule type" value="Genomic_DNA"/>
</dbReference>
<dbReference type="VEuPathDB" id="FungiDB:PV08_08155"/>
<dbReference type="PANTHER" id="PTHR47843">
    <property type="entry name" value="BTB DOMAIN-CONTAINING PROTEIN-RELATED"/>
    <property type="match status" value="1"/>
</dbReference>
<dbReference type="PROSITE" id="PS50097">
    <property type="entry name" value="BTB"/>
    <property type="match status" value="1"/>
</dbReference>
<dbReference type="STRING" id="91928.A0A0D2B257"/>
<name>A0A0D2B257_9EURO</name>
<dbReference type="SUPFAM" id="SSF54695">
    <property type="entry name" value="POZ domain"/>
    <property type="match status" value="1"/>
</dbReference>
<evidence type="ECO:0000259" key="1">
    <source>
        <dbReference type="PROSITE" id="PS50097"/>
    </source>
</evidence>
<organism evidence="2 3">
    <name type="scientific">Exophiala spinifera</name>
    <dbReference type="NCBI Taxonomy" id="91928"/>
    <lineage>
        <taxon>Eukaryota</taxon>
        <taxon>Fungi</taxon>
        <taxon>Dikarya</taxon>
        <taxon>Ascomycota</taxon>
        <taxon>Pezizomycotina</taxon>
        <taxon>Eurotiomycetes</taxon>
        <taxon>Chaetothyriomycetidae</taxon>
        <taxon>Chaetothyriales</taxon>
        <taxon>Herpotrichiellaceae</taxon>
        <taxon>Exophiala</taxon>
    </lineage>
</organism>
<keyword evidence="3" id="KW-1185">Reference proteome</keyword>
<dbReference type="OrthoDB" id="1022638at2759"/>
<sequence>MWSDAPSYLEPPQVDAGKEFVQIFVGKQTRPTYCHKALICACSRFFTCAFLGTFREGQENKMNLPEEETRLFEILLEWLYERPLSLDSYMRDFSVEADELWLDVFYMAHRLAVDKLCAVALYELHDMFDGYAPAVAPSTGFIDKMYATDLLPQLREYVIKHTAFWDVQDRFLQVDHLRLQDSPATHPLFRAGLYAANAEYRTLRSVRVLSLRGATNNTISHPEDFCRVWGKDWAKNRCDGRCFVSKETLIDLEHVYPH</sequence>